<dbReference type="PANTHER" id="PTHR30481:SF2">
    <property type="entry name" value="SITE-SPECIFIC DNA-METHYLTRANSFERASE (ADENINE-SPECIFIC)"/>
    <property type="match status" value="1"/>
</dbReference>
<dbReference type="Pfam" id="PF02086">
    <property type="entry name" value="MethyltransfD12"/>
    <property type="match status" value="1"/>
</dbReference>
<dbReference type="AlphaFoldDB" id="A0A1T1D6B7"/>
<keyword evidence="1" id="KW-0489">Methyltransferase</keyword>
<dbReference type="EMBL" id="MWLE01000015">
    <property type="protein sequence ID" value="OOV36416.1"/>
    <property type="molecule type" value="Genomic_DNA"/>
</dbReference>
<dbReference type="PANTHER" id="PTHR30481">
    <property type="entry name" value="DNA ADENINE METHYLASE"/>
    <property type="match status" value="1"/>
</dbReference>
<dbReference type="GO" id="GO:0009307">
    <property type="term" value="P:DNA restriction-modification system"/>
    <property type="evidence" value="ECO:0007669"/>
    <property type="project" value="InterPro"/>
</dbReference>
<dbReference type="GO" id="GO:1904047">
    <property type="term" value="F:S-adenosyl-L-methionine binding"/>
    <property type="evidence" value="ECO:0007669"/>
    <property type="project" value="TreeGrafter"/>
</dbReference>
<accession>A0A1T1D6B7</accession>
<protein>
    <recommendedName>
        <fullName evidence="6">DNA methyltransferase</fullName>
    </recommendedName>
</protein>
<dbReference type="Gene3D" id="3.40.50.150">
    <property type="entry name" value="Vaccinia Virus protein VP39"/>
    <property type="match status" value="2"/>
</dbReference>
<organism evidence="4 5">
    <name type="scientific">Candidatus Synechococcus spongiarum LMB bulk15N</name>
    <dbReference type="NCBI Taxonomy" id="1943583"/>
    <lineage>
        <taxon>Bacteria</taxon>
        <taxon>Bacillati</taxon>
        <taxon>Cyanobacteriota</taxon>
        <taxon>Cyanophyceae</taxon>
        <taxon>Synechococcales</taxon>
        <taxon>Synechococcaceae</taxon>
        <taxon>Synechococcus</taxon>
    </lineage>
</organism>
<keyword evidence="2" id="KW-0808">Transferase</keyword>
<name>A0A1T1D6B7_9SYNE</name>
<dbReference type="GO" id="GO:0006298">
    <property type="term" value="P:mismatch repair"/>
    <property type="evidence" value="ECO:0007669"/>
    <property type="project" value="TreeGrafter"/>
</dbReference>
<dbReference type="Proteomes" id="UP000242590">
    <property type="component" value="Unassembled WGS sequence"/>
</dbReference>
<dbReference type="GO" id="GO:0009007">
    <property type="term" value="F:site-specific DNA-methyltransferase (adenine-specific) activity"/>
    <property type="evidence" value="ECO:0007669"/>
    <property type="project" value="UniProtKB-EC"/>
</dbReference>
<reference evidence="4 5" key="1">
    <citation type="submission" date="2017-02" db="EMBL/GenBank/DDBJ databases">
        <title>Draft Genome Sequences of 'Candidatus Synechococcus spongiarum', Cyanobacterial Symbionts of the Mediterranean Sponge Aplysina aerophoba from two locations.</title>
        <authorList>
            <person name="Slaby B.M."/>
            <person name="Hentschel U."/>
        </authorList>
    </citation>
    <scope>NUCLEOTIDE SEQUENCE [LARGE SCALE GENOMIC DNA]</scope>
    <source>
        <strain evidence="4">LMB bulk15N</strain>
    </source>
</reference>
<dbReference type="SUPFAM" id="SSF53335">
    <property type="entry name" value="S-adenosyl-L-methionine-dependent methyltransferases"/>
    <property type="match status" value="1"/>
</dbReference>
<gene>
    <name evidence="4" type="ORF">BV53_00715</name>
</gene>
<comment type="caution">
    <text evidence="4">The sequence shown here is derived from an EMBL/GenBank/DDBJ whole genome shotgun (WGS) entry which is preliminary data.</text>
</comment>
<dbReference type="PRINTS" id="PR00505">
    <property type="entry name" value="D12N6MTFRASE"/>
</dbReference>
<sequence>MERSSTAREFDRSVLPAVNVASVPQRSPLRYPGGKTWLIPHIRKWLGGPPTPLLIEPFAGGGIVSLTAVMEGRVARALMVDLDRDVSAFWRAALDHSEDLIARILAFSPDRDSVQQLARQAPHSVLDHGFRTLVLNRTRRGGVLAPGASWVRQGENGGGLCSRWYPDTLARRLRDIAHHADQLLFYEGDGVGILNTFADYPGSRFFVDPPYTAAGGKRAGSRLYKHNTVDHARIFQALAQSRADFLMTYDYSSQVVDLIRKHHFHGVVVDMKNGHHARIFELVITRDSLFS</sequence>
<dbReference type="InterPro" id="IPR029063">
    <property type="entry name" value="SAM-dependent_MTases_sf"/>
</dbReference>
<evidence type="ECO:0000256" key="1">
    <source>
        <dbReference type="ARBA" id="ARBA00022603"/>
    </source>
</evidence>
<evidence type="ECO:0000256" key="2">
    <source>
        <dbReference type="ARBA" id="ARBA00022679"/>
    </source>
</evidence>
<dbReference type="GO" id="GO:0043565">
    <property type="term" value="F:sequence-specific DNA binding"/>
    <property type="evidence" value="ECO:0007669"/>
    <property type="project" value="TreeGrafter"/>
</dbReference>
<evidence type="ECO:0008006" key="6">
    <source>
        <dbReference type="Google" id="ProtNLM"/>
    </source>
</evidence>
<dbReference type="GO" id="GO:0032259">
    <property type="term" value="P:methylation"/>
    <property type="evidence" value="ECO:0007669"/>
    <property type="project" value="UniProtKB-KW"/>
</dbReference>
<proteinExistence type="predicted"/>
<evidence type="ECO:0000313" key="5">
    <source>
        <dbReference type="Proteomes" id="UP000242590"/>
    </source>
</evidence>
<evidence type="ECO:0000313" key="4">
    <source>
        <dbReference type="EMBL" id="OOV36416.1"/>
    </source>
</evidence>
<evidence type="ECO:0000256" key="3">
    <source>
        <dbReference type="ARBA" id="ARBA00022691"/>
    </source>
</evidence>
<dbReference type="REBASE" id="200627">
    <property type="entry name" value="M.SspLMB152ORF715P"/>
</dbReference>
<keyword evidence="3" id="KW-0949">S-adenosyl-L-methionine</keyword>
<dbReference type="InterPro" id="IPR012327">
    <property type="entry name" value="MeTrfase_D12"/>
</dbReference>